<keyword evidence="2" id="KW-1185">Reference proteome</keyword>
<dbReference type="EMBL" id="JAEHFJ010000002">
    <property type="protein sequence ID" value="MBJ2173339.1"/>
    <property type="molecule type" value="Genomic_DNA"/>
</dbReference>
<sequence>MNNSCHIVPTNKKEYITELGKVLVQDYGKKKYYKPKEVEKANRKLKWYDFLDFHCWGMSIFSSHNDFDSYHQESGEICDYVAMKTEMLNGLSISSVANWTEIPNIDIDGSWLDFEDIFDGLLEGIGDFIGGIFDGI</sequence>
<evidence type="ECO:0000313" key="1">
    <source>
        <dbReference type="EMBL" id="MBJ2173339.1"/>
    </source>
</evidence>
<proteinExistence type="predicted"/>
<gene>
    <name evidence="1" type="ORF">JBL43_03770</name>
</gene>
<name>A0ABS0WN23_9FLAO</name>
<organism evidence="1 2">
    <name type="scientific">Aureibaculum flavum</name>
    <dbReference type="NCBI Taxonomy" id="2795986"/>
    <lineage>
        <taxon>Bacteria</taxon>
        <taxon>Pseudomonadati</taxon>
        <taxon>Bacteroidota</taxon>
        <taxon>Flavobacteriia</taxon>
        <taxon>Flavobacteriales</taxon>
        <taxon>Flavobacteriaceae</taxon>
        <taxon>Aureibaculum</taxon>
    </lineage>
</organism>
<dbReference type="RefSeq" id="WP_198840150.1">
    <property type="nucleotide sequence ID" value="NZ_JAEHFJ010000002.1"/>
</dbReference>
<evidence type="ECO:0000313" key="2">
    <source>
        <dbReference type="Proteomes" id="UP000623301"/>
    </source>
</evidence>
<comment type="caution">
    <text evidence="1">The sequence shown here is derived from an EMBL/GenBank/DDBJ whole genome shotgun (WGS) entry which is preliminary data.</text>
</comment>
<protein>
    <submittedName>
        <fullName evidence="1">Uncharacterized protein</fullName>
    </submittedName>
</protein>
<reference evidence="1 2" key="1">
    <citation type="submission" date="2020-12" db="EMBL/GenBank/DDBJ databases">
        <title>Aureibaculum luteum sp. nov. and Aureibaculum flavum sp. nov., novel members of the family Flavobacteriaceae isolated from Antarctic intertidal sediments.</title>
        <authorList>
            <person name="He X."/>
            <person name="Zhang X."/>
        </authorList>
    </citation>
    <scope>NUCLEOTIDE SEQUENCE [LARGE SCALE GENOMIC DNA]</scope>
    <source>
        <strain evidence="1 2">A20</strain>
    </source>
</reference>
<accession>A0ABS0WN23</accession>
<dbReference type="Proteomes" id="UP000623301">
    <property type="component" value="Unassembled WGS sequence"/>
</dbReference>